<comment type="catalytic activity">
    <reaction evidence="7">
        <text>L-threonyl-[protein] + ATP = O-phospho-L-threonyl-[protein] + ADP + H(+)</text>
        <dbReference type="Rhea" id="RHEA:46608"/>
        <dbReference type="Rhea" id="RHEA-COMP:11060"/>
        <dbReference type="Rhea" id="RHEA-COMP:11605"/>
        <dbReference type="ChEBI" id="CHEBI:15378"/>
        <dbReference type="ChEBI" id="CHEBI:30013"/>
        <dbReference type="ChEBI" id="CHEBI:30616"/>
        <dbReference type="ChEBI" id="CHEBI:61977"/>
        <dbReference type="ChEBI" id="CHEBI:456216"/>
        <dbReference type="EC" id="2.7.11.1"/>
    </reaction>
</comment>
<dbReference type="GO" id="GO:0004674">
    <property type="term" value="F:protein serine/threonine kinase activity"/>
    <property type="evidence" value="ECO:0007669"/>
    <property type="project" value="UniProtKB-KW"/>
</dbReference>
<dbReference type="SUPFAM" id="SSF56112">
    <property type="entry name" value="Protein kinase-like (PK-like)"/>
    <property type="match status" value="1"/>
</dbReference>
<feature type="domain" description="Protein kinase" evidence="11">
    <location>
        <begin position="32"/>
        <end position="356"/>
    </location>
</feature>
<keyword evidence="4 9" id="KW-0547">Nucleotide-binding</keyword>
<evidence type="ECO:0000256" key="6">
    <source>
        <dbReference type="ARBA" id="ARBA00022840"/>
    </source>
</evidence>
<dbReference type="EMBL" id="CAJVPY010003044">
    <property type="protein sequence ID" value="CAG8579726.1"/>
    <property type="molecule type" value="Genomic_DNA"/>
</dbReference>
<dbReference type="PROSITE" id="PS00107">
    <property type="entry name" value="PROTEIN_KINASE_ATP"/>
    <property type="match status" value="1"/>
</dbReference>
<dbReference type="Gene3D" id="1.10.510.10">
    <property type="entry name" value="Transferase(Phosphotransferase) domain 1"/>
    <property type="match status" value="2"/>
</dbReference>
<dbReference type="InterPro" id="IPR052239">
    <property type="entry name" value="Ser/Thr-specific_kinases"/>
</dbReference>
<keyword evidence="3" id="KW-0808">Transferase</keyword>
<sequence length="368" mass="41666">MSSIFSSVRDTLYSVTSCCFPNPTLYINRRTFKVIRLLGEGGFSFVYLVQDASTSRLFALKQIRCPFGGASVKDAMKEVEMYRLFQHDNIIKVIDSCVVPDKDSSKIVYIFLPYYKNGNLQDAINKNSLEGKNFAEKDMLKIFQGICCAVRVLHNYKLPSVQKKEYEHTNGNALPNGHIDNDVLNQTAPTEPQVEEDIVPFAHRDIKPGNILMSDDMQTPVLMDFGSLIRARIKVDNRSNALEQQELAAEKSTISYRAPELFDVKTNVELNEKVDIWSLGCTLYAMAYGKSPFENNLNEQGGSIALAVLNNQYKLPSIESDIYSQEFRNLISFLLAVDPKDRPSIHQVIERVDSLIEQLDPRNNDTNI</sequence>
<dbReference type="GO" id="GO:0005794">
    <property type="term" value="C:Golgi apparatus"/>
    <property type="evidence" value="ECO:0007669"/>
    <property type="project" value="TreeGrafter"/>
</dbReference>
<dbReference type="InterPro" id="IPR017441">
    <property type="entry name" value="Protein_kinase_ATP_BS"/>
</dbReference>
<dbReference type="PANTHER" id="PTHR45998">
    <property type="entry name" value="SERINE/THREONINE-PROTEIN KINASE 16"/>
    <property type="match status" value="1"/>
</dbReference>
<dbReference type="GO" id="GO:0032889">
    <property type="term" value="P:regulation of vacuole fusion, non-autophagic"/>
    <property type="evidence" value="ECO:0007669"/>
    <property type="project" value="TreeGrafter"/>
</dbReference>
<keyword evidence="13" id="KW-1185">Reference proteome</keyword>
<dbReference type="OrthoDB" id="248923at2759"/>
<dbReference type="EC" id="2.7.11.1" evidence="1"/>
<dbReference type="Proteomes" id="UP000789405">
    <property type="component" value="Unassembled WGS sequence"/>
</dbReference>
<dbReference type="AlphaFoldDB" id="A0A9N9G3W4"/>
<dbReference type="InterPro" id="IPR011009">
    <property type="entry name" value="Kinase-like_dom_sf"/>
</dbReference>
<dbReference type="GO" id="GO:0005773">
    <property type="term" value="C:vacuole"/>
    <property type="evidence" value="ECO:0007669"/>
    <property type="project" value="GOC"/>
</dbReference>
<protein>
    <recommendedName>
        <fullName evidence="1">non-specific serine/threonine protein kinase</fullName>
        <ecNumber evidence="1">2.7.11.1</ecNumber>
    </recommendedName>
</protein>
<evidence type="ECO:0000259" key="11">
    <source>
        <dbReference type="PROSITE" id="PS50011"/>
    </source>
</evidence>
<feature type="binding site" evidence="9">
    <location>
        <position position="61"/>
    </location>
    <ligand>
        <name>ATP</name>
        <dbReference type="ChEBI" id="CHEBI:30616"/>
    </ligand>
</feature>
<evidence type="ECO:0000256" key="1">
    <source>
        <dbReference type="ARBA" id="ARBA00012513"/>
    </source>
</evidence>
<comment type="caution">
    <text evidence="12">The sequence shown here is derived from an EMBL/GenBank/DDBJ whole genome shotgun (WGS) entry which is preliminary data.</text>
</comment>
<dbReference type="PANTHER" id="PTHR45998:SF2">
    <property type="entry name" value="SERINE_THREONINE-PROTEIN KINASE 16"/>
    <property type="match status" value="1"/>
</dbReference>
<evidence type="ECO:0000256" key="8">
    <source>
        <dbReference type="ARBA" id="ARBA00048679"/>
    </source>
</evidence>
<dbReference type="Pfam" id="PF00069">
    <property type="entry name" value="Pkinase"/>
    <property type="match status" value="2"/>
</dbReference>
<keyword evidence="5" id="KW-0418">Kinase</keyword>
<dbReference type="PROSITE" id="PS00108">
    <property type="entry name" value="PROTEIN_KINASE_ST"/>
    <property type="match status" value="1"/>
</dbReference>
<evidence type="ECO:0000256" key="7">
    <source>
        <dbReference type="ARBA" id="ARBA00047899"/>
    </source>
</evidence>
<dbReference type="SMART" id="SM00220">
    <property type="entry name" value="S_TKc"/>
    <property type="match status" value="1"/>
</dbReference>
<evidence type="ECO:0000256" key="3">
    <source>
        <dbReference type="ARBA" id="ARBA00022679"/>
    </source>
</evidence>
<accession>A0A9N9G3W4</accession>
<reference evidence="12" key="1">
    <citation type="submission" date="2021-06" db="EMBL/GenBank/DDBJ databases">
        <authorList>
            <person name="Kallberg Y."/>
            <person name="Tangrot J."/>
            <person name="Rosling A."/>
        </authorList>
    </citation>
    <scope>NUCLEOTIDE SEQUENCE</scope>
    <source>
        <strain evidence="12">MA453B</strain>
    </source>
</reference>
<dbReference type="PROSITE" id="PS50011">
    <property type="entry name" value="PROTEIN_KINASE_DOM"/>
    <property type="match status" value="1"/>
</dbReference>
<evidence type="ECO:0000313" key="13">
    <source>
        <dbReference type="Proteomes" id="UP000789405"/>
    </source>
</evidence>
<gene>
    <name evidence="12" type="ORF">DERYTH_LOCUS6626</name>
</gene>
<dbReference type="GO" id="GO:0005524">
    <property type="term" value="F:ATP binding"/>
    <property type="evidence" value="ECO:0007669"/>
    <property type="project" value="UniProtKB-UniRule"/>
</dbReference>
<evidence type="ECO:0000256" key="9">
    <source>
        <dbReference type="PROSITE-ProRule" id="PRU10141"/>
    </source>
</evidence>
<evidence type="ECO:0000256" key="10">
    <source>
        <dbReference type="RuleBase" id="RU000304"/>
    </source>
</evidence>
<proteinExistence type="inferred from homology"/>
<evidence type="ECO:0000256" key="5">
    <source>
        <dbReference type="ARBA" id="ARBA00022777"/>
    </source>
</evidence>
<dbReference type="GO" id="GO:0006624">
    <property type="term" value="P:vacuolar protein processing"/>
    <property type="evidence" value="ECO:0007669"/>
    <property type="project" value="TreeGrafter"/>
</dbReference>
<evidence type="ECO:0000313" key="12">
    <source>
        <dbReference type="EMBL" id="CAG8579726.1"/>
    </source>
</evidence>
<dbReference type="InterPro" id="IPR000719">
    <property type="entry name" value="Prot_kinase_dom"/>
</dbReference>
<comment type="catalytic activity">
    <reaction evidence="8">
        <text>L-seryl-[protein] + ATP = O-phospho-L-seryl-[protein] + ADP + H(+)</text>
        <dbReference type="Rhea" id="RHEA:17989"/>
        <dbReference type="Rhea" id="RHEA-COMP:9863"/>
        <dbReference type="Rhea" id="RHEA-COMP:11604"/>
        <dbReference type="ChEBI" id="CHEBI:15378"/>
        <dbReference type="ChEBI" id="CHEBI:29999"/>
        <dbReference type="ChEBI" id="CHEBI:30616"/>
        <dbReference type="ChEBI" id="CHEBI:83421"/>
        <dbReference type="ChEBI" id="CHEBI:456216"/>
        <dbReference type="EC" id="2.7.11.1"/>
    </reaction>
</comment>
<name>A0A9N9G3W4_9GLOM</name>
<keyword evidence="6 9" id="KW-0067">ATP-binding</keyword>
<comment type="similarity">
    <text evidence="10">Belongs to the protein kinase superfamily.</text>
</comment>
<dbReference type="CDD" id="cd13986">
    <property type="entry name" value="STKc_16"/>
    <property type="match status" value="1"/>
</dbReference>
<evidence type="ECO:0000256" key="2">
    <source>
        <dbReference type="ARBA" id="ARBA00022527"/>
    </source>
</evidence>
<organism evidence="12 13">
    <name type="scientific">Dentiscutata erythropus</name>
    <dbReference type="NCBI Taxonomy" id="1348616"/>
    <lineage>
        <taxon>Eukaryota</taxon>
        <taxon>Fungi</taxon>
        <taxon>Fungi incertae sedis</taxon>
        <taxon>Mucoromycota</taxon>
        <taxon>Glomeromycotina</taxon>
        <taxon>Glomeromycetes</taxon>
        <taxon>Diversisporales</taxon>
        <taxon>Gigasporaceae</taxon>
        <taxon>Dentiscutata</taxon>
    </lineage>
</organism>
<keyword evidence="2 10" id="KW-0723">Serine/threonine-protein kinase</keyword>
<evidence type="ECO:0000256" key="4">
    <source>
        <dbReference type="ARBA" id="ARBA00022741"/>
    </source>
</evidence>
<dbReference type="InterPro" id="IPR008271">
    <property type="entry name" value="Ser/Thr_kinase_AS"/>
</dbReference>